<dbReference type="Gene3D" id="2.30.130.30">
    <property type="entry name" value="Hypothetical protein"/>
    <property type="match status" value="1"/>
</dbReference>
<reference evidence="2 3" key="1">
    <citation type="journal article" date="2011" name="J. Bacteriol.">
        <title>Complete genome sequence of the thermoacidophilic crenarchaeon Thermoproteus uzoniensis 768-20.</title>
        <authorList>
            <person name="Mardanov A.V."/>
            <person name="Gumerov V.M."/>
            <person name="Beletsky A.V."/>
            <person name="Prokofeva M.I."/>
            <person name="Bonch-Osmolovskaya E.A."/>
            <person name="Ravin N.V."/>
            <person name="Skryabin K.G."/>
        </authorList>
    </citation>
    <scope>NUCLEOTIDE SEQUENCE [LARGE SCALE GENOMIC DNA]</scope>
    <source>
        <strain evidence="2 3">768-20</strain>
    </source>
</reference>
<dbReference type="AlphaFoldDB" id="F2L3V5"/>
<dbReference type="Pfam" id="PF04266">
    <property type="entry name" value="ASCH"/>
    <property type="match status" value="1"/>
</dbReference>
<name>F2L3V5_THEU7</name>
<proteinExistence type="predicted"/>
<dbReference type="PANTHER" id="PTHR42250">
    <property type="entry name" value="ASCH DOMAIN-CONTAINING PROTEIN"/>
    <property type="match status" value="1"/>
</dbReference>
<dbReference type="SUPFAM" id="SSF88697">
    <property type="entry name" value="PUA domain-like"/>
    <property type="match status" value="1"/>
</dbReference>
<dbReference type="CDD" id="cd06552">
    <property type="entry name" value="ASCH_yqfb_like"/>
    <property type="match status" value="1"/>
</dbReference>
<dbReference type="eggNOG" id="arCOG00400">
    <property type="taxonomic scope" value="Archaea"/>
</dbReference>
<protein>
    <recommendedName>
        <fullName evidence="1">ASCH domain-containing protein</fullName>
    </recommendedName>
</protein>
<dbReference type="PANTHER" id="PTHR42250:SF1">
    <property type="entry name" value="ASCH DOMAIN-CONTAINING PROTEIN"/>
    <property type="match status" value="1"/>
</dbReference>
<gene>
    <name evidence="2" type="ordered locus">TUZN_1807</name>
</gene>
<organism evidence="2 3">
    <name type="scientific">Thermoproteus uzoniensis (strain 768-20)</name>
    <dbReference type="NCBI Taxonomy" id="999630"/>
    <lineage>
        <taxon>Archaea</taxon>
        <taxon>Thermoproteota</taxon>
        <taxon>Thermoprotei</taxon>
        <taxon>Thermoproteales</taxon>
        <taxon>Thermoproteaceae</taxon>
        <taxon>Thermoproteus</taxon>
    </lineage>
</organism>
<dbReference type="InterPro" id="IPR015947">
    <property type="entry name" value="PUA-like_sf"/>
</dbReference>
<accession>F2L3V5</accession>
<sequence>MREEMGPILSFKEKYLERVLSGEKRVTIRLGALRPRFQLVYIACCGMLYGEAVITKVEYLRLRDIGEDVLREEGFGSLEEALSELRGLYPRIDLDDVVSVIRFSLIRRYEKPISINAIKRT</sequence>
<evidence type="ECO:0000259" key="1">
    <source>
        <dbReference type="SMART" id="SM01022"/>
    </source>
</evidence>
<dbReference type="RefSeq" id="WP_013680602.1">
    <property type="nucleotide sequence ID" value="NC_015315.1"/>
</dbReference>
<dbReference type="KEGG" id="tuz:TUZN_1807"/>
<reference key="2">
    <citation type="submission" date="2011-03" db="EMBL/GenBank/DDBJ databases">
        <title>Complete genome sequence of the thermoacidophilic crenarchaeon Thermoproteus uzoniensis 768-20.</title>
        <authorList>
            <person name="Mardanov A.V."/>
            <person name="Gumerov V.M."/>
            <person name="Beletsky A.V."/>
            <person name="Prokofeva M.I."/>
            <person name="Bonch-Osmolovskaya E.A."/>
            <person name="Ravin N.V."/>
            <person name="Skryabin K.G."/>
        </authorList>
    </citation>
    <scope>NUCLEOTIDE SEQUENCE</scope>
    <source>
        <strain>768-20</strain>
    </source>
</reference>
<dbReference type="InterPro" id="IPR007374">
    <property type="entry name" value="ASCH_domain"/>
</dbReference>
<evidence type="ECO:0000313" key="3">
    <source>
        <dbReference type="Proteomes" id="UP000008138"/>
    </source>
</evidence>
<dbReference type="GeneID" id="10361320"/>
<dbReference type="STRING" id="999630.TUZN_1807"/>
<feature type="domain" description="ASCH" evidence="1">
    <location>
        <begin position="9"/>
        <end position="107"/>
    </location>
</feature>
<keyword evidence="3" id="KW-1185">Reference proteome</keyword>
<dbReference type="HOGENOM" id="CLU_2010178_0_0_2"/>
<evidence type="ECO:0000313" key="2">
    <source>
        <dbReference type="EMBL" id="AEA13267.1"/>
    </source>
</evidence>
<dbReference type="EMBL" id="CP002590">
    <property type="protein sequence ID" value="AEA13267.1"/>
    <property type="molecule type" value="Genomic_DNA"/>
</dbReference>
<dbReference type="SMART" id="SM01022">
    <property type="entry name" value="ASCH"/>
    <property type="match status" value="1"/>
</dbReference>
<dbReference type="Proteomes" id="UP000008138">
    <property type="component" value="Chromosome"/>
</dbReference>